<dbReference type="OrthoDB" id="2974223at2"/>
<dbReference type="EMBL" id="CP020772">
    <property type="protein sequence ID" value="ARI77072.1"/>
    <property type="molecule type" value="Genomic_DNA"/>
</dbReference>
<evidence type="ECO:0000313" key="10">
    <source>
        <dbReference type="Proteomes" id="UP000192527"/>
    </source>
</evidence>
<keyword evidence="4 7" id="KW-0812">Transmembrane</keyword>
<dbReference type="InterPro" id="IPR003004">
    <property type="entry name" value="GspF/PilC"/>
</dbReference>
<keyword evidence="5 7" id="KW-1133">Transmembrane helix</keyword>
<feature type="domain" description="Type II secretion system protein GspF" evidence="8">
    <location>
        <begin position="219"/>
        <end position="341"/>
    </location>
</feature>
<dbReference type="PANTHER" id="PTHR30012:SF0">
    <property type="entry name" value="TYPE II SECRETION SYSTEM PROTEIN F-RELATED"/>
    <property type="match status" value="1"/>
</dbReference>
<keyword evidence="10" id="KW-1185">Reference proteome</keyword>
<comment type="subcellular location">
    <subcellularLocation>
        <location evidence="1">Cell membrane</location>
        <topology evidence="1">Multi-pass membrane protein</topology>
    </subcellularLocation>
</comment>
<sequence>MHSVFSRTLKFRLSREKKLSTSQQSLFFHRLSHILSKGYPLLDALKMTGWDPALKPIADELTMYLVRGEKIDTAFQKASFSKMITNFLYFGRVHHDLPVMFKQCEQLLQMKKEYQRKLIQVLRYPMLLFAFLLIAFTIIKQTILPNFLSLFQDDQQSLWLMMGVNYLINGLGFIGIVTLCISIIFPLIIPRLPLEKKLKLYQRVFFIHYYQSFHLSYLFTTHLQSLLTAGLTLKEALEVISQHEKYEILSYYCQRILEELGEGTTIGQAMHSCPLLRQELTSLFHHTNDTYTLKNELSMLTSFFMEYFNDKASKTLQLIQPVFFMLIAIIVICIYASIMLPLYQWMGEI</sequence>
<evidence type="ECO:0000256" key="5">
    <source>
        <dbReference type="ARBA" id="ARBA00022989"/>
    </source>
</evidence>
<reference evidence="9 10" key="1">
    <citation type="submission" date="2017-04" db="EMBL/GenBank/DDBJ databases">
        <title>The whole genome sequencing and assembly of Halobacillus mangrovi strain.</title>
        <authorList>
            <person name="Lee S.-J."/>
            <person name="Park M.-K."/>
            <person name="Kim J.-Y."/>
            <person name="Lee Y.-J."/>
            <person name="Yi H."/>
            <person name="Bahn Y.-S."/>
            <person name="Kim J.F."/>
            <person name="Lee D.-W."/>
        </authorList>
    </citation>
    <scope>NUCLEOTIDE SEQUENCE [LARGE SCALE GENOMIC DNA]</scope>
    <source>
        <strain evidence="9 10">KTB 131</strain>
    </source>
</reference>
<dbReference type="Proteomes" id="UP000192527">
    <property type="component" value="Chromosome"/>
</dbReference>
<evidence type="ECO:0000256" key="2">
    <source>
        <dbReference type="ARBA" id="ARBA00005745"/>
    </source>
</evidence>
<keyword evidence="6 7" id="KW-0472">Membrane</keyword>
<dbReference type="Pfam" id="PF00482">
    <property type="entry name" value="T2SSF"/>
    <property type="match status" value="2"/>
</dbReference>
<proteinExistence type="inferred from homology"/>
<dbReference type="RefSeq" id="WP_085029545.1">
    <property type="nucleotide sequence ID" value="NZ_CP020772.1"/>
</dbReference>
<keyword evidence="3" id="KW-1003">Cell membrane</keyword>
<dbReference type="KEGG" id="hmn:HM131_09580"/>
<dbReference type="STRING" id="402384.HM131_09580"/>
<feature type="domain" description="Type II secretion system protein GspF" evidence="8">
    <location>
        <begin position="27"/>
        <end position="139"/>
    </location>
</feature>
<organism evidence="9 10">
    <name type="scientific">Halobacillus mangrovi</name>
    <dbReference type="NCBI Taxonomy" id="402384"/>
    <lineage>
        <taxon>Bacteria</taxon>
        <taxon>Bacillati</taxon>
        <taxon>Bacillota</taxon>
        <taxon>Bacilli</taxon>
        <taxon>Bacillales</taxon>
        <taxon>Bacillaceae</taxon>
        <taxon>Halobacillus</taxon>
    </lineage>
</organism>
<evidence type="ECO:0000256" key="7">
    <source>
        <dbReference type="SAM" id="Phobius"/>
    </source>
</evidence>
<name>A0A1W5ZUT2_9BACI</name>
<dbReference type="AlphaFoldDB" id="A0A1W5ZUT2"/>
<protein>
    <recommendedName>
        <fullName evidence="8">Type II secretion system protein GspF domain-containing protein</fullName>
    </recommendedName>
</protein>
<dbReference type="GO" id="GO:0005886">
    <property type="term" value="C:plasma membrane"/>
    <property type="evidence" value="ECO:0007669"/>
    <property type="project" value="UniProtKB-SubCell"/>
</dbReference>
<evidence type="ECO:0000256" key="3">
    <source>
        <dbReference type="ARBA" id="ARBA00022475"/>
    </source>
</evidence>
<accession>A0A1W5ZUT2</accession>
<comment type="similarity">
    <text evidence="2">Belongs to the GSP F family.</text>
</comment>
<evidence type="ECO:0000256" key="4">
    <source>
        <dbReference type="ARBA" id="ARBA00022692"/>
    </source>
</evidence>
<feature type="transmembrane region" description="Helical" evidence="7">
    <location>
        <begin position="322"/>
        <end position="343"/>
    </location>
</feature>
<feature type="transmembrane region" description="Helical" evidence="7">
    <location>
        <begin position="159"/>
        <end position="189"/>
    </location>
</feature>
<evidence type="ECO:0000259" key="8">
    <source>
        <dbReference type="Pfam" id="PF00482"/>
    </source>
</evidence>
<evidence type="ECO:0000313" key="9">
    <source>
        <dbReference type="EMBL" id="ARI77072.1"/>
    </source>
</evidence>
<gene>
    <name evidence="9" type="ORF">HM131_09580</name>
</gene>
<feature type="transmembrane region" description="Helical" evidence="7">
    <location>
        <begin position="121"/>
        <end position="139"/>
    </location>
</feature>
<dbReference type="InterPro" id="IPR042094">
    <property type="entry name" value="T2SS_GspF_sf"/>
</dbReference>
<evidence type="ECO:0000256" key="1">
    <source>
        <dbReference type="ARBA" id="ARBA00004651"/>
    </source>
</evidence>
<dbReference type="PANTHER" id="PTHR30012">
    <property type="entry name" value="GENERAL SECRETION PATHWAY PROTEIN"/>
    <property type="match status" value="1"/>
</dbReference>
<dbReference type="Gene3D" id="1.20.81.30">
    <property type="entry name" value="Type II secretion system (T2SS), domain F"/>
    <property type="match status" value="2"/>
</dbReference>
<evidence type="ECO:0000256" key="6">
    <source>
        <dbReference type="ARBA" id="ARBA00023136"/>
    </source>
</evidence>
<dbReference type="InterPro" id="IPR018076">
    <property type="entry name" value="T2SS_GspF_dom"/>
</dbReference>